<reference evidence="1 2" key="1">
    <citation type="journal article" date="2019" name="Int. J. Syst. Evol. Microbiol.">
        <title>The Global Catalogue of Microorganisms (GCM) 10K type strain sequencing project: providing services to taxonomists for standard genome sequencing and annotation.</title>
        <authorList>
            <consortium name="The Broad Institute Genomics Platform"/>
            <consortium name="The Broad Institute Genome Sequencing Center for Infectious Disease"/>
            <person name="Wu L."/>
            <person name="Ma J."/>
        </authorList>
    </citation>
    <scope>NUCLEOTIDE SEQUENCE [LARGE SCALE GENOMIC DNA]</scope>
    <source>
        <strain evidence="1 2">JCM 16114</strain>
    </source>
</reference>
<dbReference type="EMBL" id="BAAAQX010000041">
    <property type="protein sequence ID" value="GAA2214480.1"/>
    <property type="molecule type" value="Genomic_DNA"/>
</dbReference>
<dbReference type="Proteomes" id="UP001499843">
    <property type="component" value="Unassembled WGS sequence"/>
</dbReference>
<gene>
    <name evidence="1" type="ORF">GCM10009850_099450</name>
</gene>
<proteinExistence type="predicted"/>
<organism evidence="1 2">
    <name type="scientific">Nonomuraea monospora</name>
    <dbReference type="NCBI Taxonomy" id="568818"/>
    <lineage>
        <taxon>Bacteria</taxon>
        <taxon>Bacillati</taxon>
        <taxon>Actinomycetota</taxon>
        <taxon>Actinomycetes</taxon>
        <taxon>Streptosporangiales</taxon>
        <taxon>Streptosporangiaceae</taxon>
        <taxon>Nonomuraea</taxon>
    </lineage>
</organism>
<sequence length="889" mass="95806">MGRLGVIIATVVAVLCGGLLTGTSSAGTVEPRDDYSQFSPGLRALLEDVRDGRLNEQPFVNHGYAKLGWQGNPPQRYRDDHITEQERAVLGLAIDSVMERLPHSVRNGIRNRVANHAFDEDKPREQARPVPQGWATTGEGIEATQRGEAAALAVPPVQCGQNLRAGAIGTFHCRHLTAGFEIWYNLDGPRPVNSYDGAVTDFREGIADDGIPNYIQRAAVSFEMALDTYTALGYRRPGTDKILVVFGPEGAGAHDGFTPPTDLIGRSSIFMGHQADEWSTARHEVFHVIQYAYKPPRSIANIPGNLIPLQAWMESTAEWATHQAVKDDAYLPTTGKRYAYASNITDFLGRPHESITHWDGLAQGRQYGGFVFAEFLEERFGAVAVRKVWERIDTSEDADPGLVISAVVAELGSSIVHEMIDFGIAAYQLCGQARGGPSPGAVWHLTDPDIPAWCDLLGRDARTAAADPFPAMPRPARDVRRLSGDGKASGDLVLEEGGSAYVDIMVPGPTSSGAWKTWIVDIKAKVEEQAGSVQLTPILWGNFPARAVPDEGSTPVPDAHHRFTMGPCASQVQALTLVFTHFRADLVDYRQPDAKIHWETAFDGIDAAGISNGTVALGVNKYGTLHEQGCAPSSGEGTTAVGLRYLPTGGEGLAHVDQNEECKCEGWGVNVSHPGGVPAYSGWARGPWISGAPGVANRVTPVSFESTDTTAKSVVTVESPYGTTTLEQEFGPSPVKELYQVKVTVRTTGEAADLPHVTLRRVLNWNADPTPRQEYVTVRAGDPQVEYSSDDGLASADPQAGRTKIREDGEFTDAGPYDQGALFDLAIPMSHDPVEGLVGRVTRYYGAAPDQPAAYGAFGQLGIRTWSIAKPVTSGDPGTPNTYMFGFKP</sequence>
<name>A0ABN3CY69_9ACTN</name>
<evidence type="ECO:0000313" key="2">
    <source>
        <dbReference type="Proteomes" id="UP001499843"/>
    </source>
</evidence>
<keyword evidence="2" id="KW-1185">Reference proteome</keyword>
<accession>A0ABN3CY69</accession>
<protein>
    <submittedName>
        <fullName evidence="1">Uncharacterized protein</fullName>
    </submittedName>
</protein>
<dbReference type="RefSeq" id="WP_344492093.1">
    <property type="nucleotide sequence ID" value="NZ_BAAAQX010000041.1"/>
</dbReference>
<comment type="caution">
    <text evidence="1">The sequence shown here is derived from an EMBL/GenBank/DDBJ whole genome shotgun (WGS) entry which is preliminary data.</text>
</comment>
<evidence type="ECO:0000313" key="1">
    <source>
        <dbReference type="EMBL" id="GAA2214480.1"/>
    </source>
</evidence>